<organism evidence="2 3">
    <name type="scientific">Chenopodium quinoa</name>
    <name type="common">Quinoa</name>
    <dbReference type="NCBI Taxonomy" id="63459"/>
    <lineage>
        <taxon>Eukaryota</taxon>
        <taxon>Viridiplantae</taxon>
        <taxon>Streptophyta</taxon>
        <taxon>Embryophyta</taxon>
        <taxon>Tracheophyta</taxon>
        <taxon>Spermatophyta</taxon>
        <taxon>Magnoliopsida</taxon>
        <taxon>eudicotyledons</taxon>
        <taxon>Gunneridae</taxon>
        <taxon>Pentapetalae</taxon>
        <taxon>Caryophyllales</taxon>
        <taxon>Chenopodiaceae</taxon>
        <taxon>Chenopodioideae</taxon>
        <taxon>Atripliceae</taxon>
        <taxon>Chenopodium</taxon>
    </lineage>
</organism>
<dbReference type="NCBIfam" id="TIGR01640">
    <property type="entry name" value="F_box_assoc_1"/>
    <property type="match status" value="1"/>
</dbReference>
<dbReference type="PANTHER" id="PTHR31672">
    <property type="entry name" value="BNACNNG10540D PROTEIN"/>
    <property type="match status" value="1"/>
</dbReference>
<name>A0A803MXI8_CHEQI</name>
<dbReference type="KEGG" id="cqi:110726129"/>
<proteinExistence type="predicted"/>
<dbReference type="OMA" id="HEQTILY"/>
<dbReference type="SUPFAM" id="SSF81383">
    <property type="entry name" value="F-box domain"/>
    <property type="match status" value="1"/>
</dbReference>
<protein>
    <recommendedName>
        <fullName evidence="1">F-box domain-containing protein</fullName>
    </recommendedName>
</protein>
<dbReference type="InterPro" id="IPR050796">
    <property type="entry name" value="SCF_F-box_component"/>
</dbReference>
<dbReference type="RefSeq" id="XP_021761286.1">
    <property type="nucleotide sequence ID" value="XM_021905594.1"/>
</dbReference>
<gene>
    <name evidence="2" type="primary">LOC110726129</name>
</gene>
<dbReference type="AlphaFoldDB" id="A0A803MXI8"/>
<dbReference type="OrthoDB" id="1867629at2759"/>
<dbReference type="InterPro" id="IPR013187">
    <property type="entry name" value="F-box-assoc_dom_typ3"/>
</dbReference>
<dbReference type="SMART" id="SM00256">
    <property type="entry name" value="FBOX"/>
    <property type="match status" value="1"/>
</dbReference>
<reference evidence="2" key="2">
    <citation type="submission" date="2021-03" db="UniProtKB">
        <authorList>
            <consortium name="EnsemblPlants"/>
        </authorList>
    </citation>
    <scope>IDENTIFICATION</scope>
</reference>
<dbReference type="InterPro" id="IPR036047">
    <property type="entry name" value="F-box-like_dom_sf"/>
</dbReference>
<accession>A0A803MXI8</accession>
<dbReference type="EnsemblPlants" id="AUR62036918-RA">
    <property type="protein sequence ID" value="AUR62036918-RA:cds"/>
    <property type="gene ID" value="AUR62036918"/>
</dbReference>
<dbReference type="Pfam" id="PF08268">
    <property type="entry name" value="FBA_3"/>
    <property type="match status" value="1"/>
</dbReference>
<feature type="domain" description="F-box" evidence="1">
    <location>
        <begin position="1"/>
        <end position="45"/>
    </location>
</feature>
<dbReference type="GeneID" id="110726129"/>
<evidence type="ECO:0000313" key="3">
    <source>
        <dbReference type="Proteomes" id="UP000596660"/>
    </source>
</evidence>
<dbReference type="PANTHER" id="PTHR31672:SF13">
    <property type="entry name" value="F-BOX PROTEIN CPR30-LIKE"/>
    <property type="match status" value="1"/>
</dbReference>
<sequence length="359" mass="41687">MADLPTDSWTEILARLPAKSLMRLRCVCKSWCSLIDSSDFIVTHLHIYNKKRKYLIEVERYKSNIRSIDTFTKIDVLFEALGEHAILGSSYGLYLLKNVFHDIFVSLYNPCIRKSFVIPPSPFSHEQTILYRLGFAPSSNDYKLLTIGCFKFPEFSIAVYSLNDNLWRIKGRFHDHIRGLLLYKDEGEIYFKGAMYWLGFDQGSATHLIWFDFDSEEFNLVDLPDALKQTCLTKMCFVLGESIAVFGMSSDRTCIWVLVEDGGDKSWRLWYTGDVNLEALQFLTGSNYSIGLTGIVNEEKNTLLVQHSVNDYFYGMCSYNFKSHQIQHLDFYNCRPKSIDTYVETLVLHKQHQRGRFDN</sequence>
<dbReference type="Proteomes" id="UP000596660">
    <property type="component" value="Unplaced"/>
</dbReference>
<evidence type="ECO:0000259" key="1">
    <source>
        <dbReference type="PROSITE" id="PS50181"/>
    </source>
</evidence>
<dbReference type="PROSITE" id="PS50181">
    <property type="entry name" value="FBOX"/>
    <property type="match status" value="1"/>
</dbReference>
<keyword evidence="3" id="KW-1185">Reference proteome</keyword>
<evidence type="ECO:0000313" key="2">
    <source>
        <dbReference type="EnsemblPlants" id="AUR62036918-RA:cds"/>
    </source>
</evidence>
<dbReference type="Pfam" id="PF00646">
    <property type="entry name" value="F-box"/>
    <property type="match status" value="1"/>
</dbReference>
<dbReference type="InterPro" id="IPR001810">
    <property type="entry name" value="F-box_dom"/>
</dbReference>
<dbReference type="Gramene" id="AUR62036918-RA">
    <property type="protein sequence ID" value="AUR62036918-RA:cds"/>
    <property type="gene ID" value="AUR62036918"/>
</dbReference>
<reference evidence="2" key="1">
    <citation type="journal article" date="2017" name="Nature">
        <title>The genome of Chenopodium quinoa.</title>
        <authorList>
            <person name="Jarvis D.E."/>
            <person name="Ho Y.S."/>
            <person name="Lightfoot D.J."/>
            <person name="Schmoeckel S.M."/>
            <person name="Li B."/>
            <person name="Borm T.J.A."/>
            <person name="Ohyanagi H."/>
            <person name="Mineta K."/>
            <person name="Michell C.T."/>
            <person name="Saber N."/>
            <person name="Kharbatia N.M."/>
            <person name="Rupper R.R."/>
            <person name="Sharp A.R."/>
            <person name="Dally N."/>
            <person name="Boughton B.A."/>
            <person name="Woo Y.H."/>
            <person name="Gao G."/>
            <person name="Schijlen E.G.W.M."/>
            <person name="Guo X."/>
            <person name="Momin A.A."/>
            <person name="Negrao S."/>
            <person name="Al-Babili S."/>
            <person name="Gehring C."/>
            <person name="Roessner U."/>
            <person name="Jung C."/>
            <person name="Murphy K."/>
            <person name="Arold S.T."/>
            <person name="Gojobori T."/>
            <person name="van der Linden C.G."/>
            <person name="van Loo E.N."/>
            <person name="Jellen E.N."/>
            <person name="Maughan P.J."/>
            <person name="Tester M."/>
        </authorList>
    </citation>
    <scope>NUCLEOTIDE SEQUENCE [LARGE SCALE GENOMIC DNA]</scope>
    <source>
        <strain evidence="2">cv. PI 614886</strain>
    </source>
</reference>
<dbReference type="CDD" id="cd22157">
    <property type="entry name" value="F-box_AtFBW1-like"/>
    <property type="match status" value="1"/>
</dbReference>
<dbReference type="Gene3D" id="1.20.1280.50">
    <property type="match status" value="1"/>
</dbReference>
<dbReference type="InterPro" id="IPR017451">
    <property type="entry name" value="F-box-assoc_interact_dom"/>
</dbReference>